<accession>A0A9E5MGS1</accession>
<dbReference type="NCBIfam" id="NF009150">
    <property type="entry name" value="PRK12497.1-3"/>
    <property type="match status" value="1"/>
</dbReference>
<keyword evidence="5" id="KW-1185">Reference proteome</keyword>
<dbReference type="InterPro" id="IPR003509">
    <property type="entry name" value="UPF0102_YraN-like"/>
</dbReference>
<feature type="compositionally biased region" description="Basic residues" evidence="3">
    <location>
        <begin position="1"/>
        <end position="11"/>
    </location>
</feature>
<gene>
    <name evidence="4" type="ORF">G8770_05840</name>
</gene>
<dbReference type="PANTHER" id="PTHR34039:SF1">
    <property type="entry name" value="UPF0102 PROTEIN YRAN"/>
    <property type="match status" value="1"/>
</dbReference>
<proteinExistence type="inferred from homology"/>
<sequence length="170" mass="19287">MLKKTLQRFKKQAGETPETASQKTPKSPESQTRKEGDLREKQAEQFLTTRGLKLVARNYLCKLGEIDLIMRDRDHLVFVEVRYRKSTRFGSASETVDFRKQQKLIRTAQYYLQSHPQLGTPPCRFDVVAIQGTPATSGKPTQPPTSAPQYSSTNIAQKPIEWIANAFTAD</sequence>
<dbReference type="SUPFAM" id="SSF52980">
    <property type="entry name" value="Restriction endonuclease-like"/>
    <property type="match status" value="1"/>
</dbReference>
<evidence type="ECO:0000256" key="2">
    <source>
        <dbReference type="HAMAP-Rule" id="MF_00048"/>
    </source>
</evidence>
<reference evidence="4" key="1">
    <citation type="submission" date="2020-03" db="EMBL/GenBank/DDBJ databases">
        <authorList>
            <person name="Guo F."/>
        </authorList>
    </citation>
    <scope>NUCLEOTIDE SEQUENCE</scope>
    <source>
        <strain evidence="4">JCM 30134</strain>
    </source>
</reference>
<name>A0A9E5MGS1_9GAMM</name>
<dbReference type="GO" id="GO:0003676">
    <property type="term" value="F:nucleic acid binding"/>
    <property type="evidence" value="ECO:0007669"/>
    <property type="project" value="InterPro"/>
</dbReference>
<dbReference type="Gene3D" id="3.40.1350.10">
    <property type="match status" value="1"/>
</dbReference>
<dbReference type="Pfam" id="PF02021">
    <property type="entry name" value="UPF0102"/>
    <property type="match status" value="1"/>
</dbReference>
<dbReference type="InterPro" id="IPR011335">
    <property type="entry name" value="Restrct_endonuc-II-like"/>
</dbReference>
<evidence type="ECO:0000313" key="5">
    <source>
        <dbReference type="Proteomes" id="UP000787472"/>
    </source>
</evidence>
<comment type="caution">
    <text evidence="4">The sequence shown here is derived from an EMBL/GenBank/DDBJ whole genome shotgun (WGS) entry which is preliminary data.</text>
</comment>
<feature type="region of interest" description="Disordered" evidence="3">
    <location>
        <begin position="1"/>
        <end position="40"/>
    </location>
</feature>
<dbReference type="EMBL" id="JAAONZ010000003">
    <property type="protein sequence ID" value="NHO65061.1"/>
    <property type="molecule type" value="Genomic_DNA"/>
</dbReference>
<evidence type="ECO:0000256" key="1">
    <source>
        <dbReference type="ARBA" id="ARBA00006738"/>
    </source>
</evidence>
<dbReference type="PANTHER" id="PTHR34039">
    <property type="entry name" value="UPF0102 PROTEIN YRAN"/>
    <property type="match status" value="1"/>
</dbReference>
<feature type="compositionally biased region" description="Polar residues" evidence="3">
    <location>
        <begin position="18"/>
        <end position="30"/>
    </location>
</feature>
<organism evidence="4 5">
    <name type="scientific">Pseudomaricurvus hydrocarbonicus</name>
    <dbReference type="NCBI Taxonomy" id="1470433"/>
    <lineage>
        <taxon>Bacteria</taxon>
        <taxon>Pseudomonadati</taxon>
        <taxon>Pseudomonadota</taxon>
        <taxon>Gammaproteobacteria</taxon>
        <taxon>Cellvibrionales</taxon>
        <taxon>Cellvibrionaceae</taxon>
        <taxon>Pseudomaricurvus</taxon>
    </lineage>
</organism>
<dbReference type="HAMAP" id="MF_00048">
    <property type="entry name" value="UPF0102"/>
    <property type="match status" value="1"/>
</dbReference>
<evidence type="ECO:0000313" key="4">
    <source>
        <dbReference type="EMBL" id="NHO65061.1"/>
    </source>
</evidence>
<dbReference type="CDD" id="cd20736">
    <property type="entry name" value="PoNe_Nuclease"/>
    <property type="match status" value="1"/>
</dbReference>
<dbReference type="AlphaFoldDB" id="A0A9E5MGS1"/>
<dbReference type="InterPro" id="IPR011856">
    <property type="entry name" value="tRNA_endonuc-like_dom_sf"/>
</dbReference>
<protein>
    <recommendedName>
        <fullName evidence="2">UPF0102 protein G8770_05840</fullName>
    </recommendedName>
</protein>
<dbReference type="Proteomes" id="UP000787472">
    <property type="component" value="Unassembled WGS sequence"/>
</dbReference>
<evidence type="ECO:0000256" key="3">
    <source>
        <dbReference type="SAM" id="MobiDB-lite"/>
    </source>
</evidence>
<comment type="similarity">
    <text evidence="1 2">Belongs to the UPF0102 family.</text>
</comment>
<feature type="compositionally biased region" description="Basic and acidic residues" evidence="3">
    <location>
        <begin position="31"/>
        <end position="40"/>
    </location>
</feature>
<dbReference type="NCBIfam" id="TIGR00252">
    <property type="entry name" value="YraN family protein"/>
    <property type="match status" value="1"/>
</dbReference>
<dbReference type="RefSeq" id="WP_167183144.1">
    <property type="nucleotide sequence ID" value="NZ_JAAONZ010000003.1"/>
</dbReference>